<dbReference type="OrthoDB" id="973569at2"/>
<reference evidence="2 3" key="1">
    <citation type="submission" date="2019-01" db="EMBL/GenBank/DDBJ databases">
        <title>Filimonas sp. strain TTM-71.</title>
        <authorList>
            <person name="Chen W.-M."/>
        </authorList>
    </citation>
    <scope>NUCLEOTIDE SEQUENCE [LARGE SCALE GENOMIC DNA]</scope>
    <source>
        <strain evidence="2 3">TTM-71</strain>
    </source>
</reference>
<feature type="chain" id="PRO_5020390712" evidence="1">
    <location>
        <begin position="25"/>
        <end position="561"/>
    </location>
</feature>
<gene>
    <name evidence="2" type="ORF">ESB13_21640</name>
</gene>
<comment type="caution">
    <text evidence="2">The sequence shown here is derived from an EMBL/GenBank/DDBJ whole genome shotgun (WGS) entry which is preliminary data.</text>
</comment>
<keyword evidence="3" id="KW-1185">Reference proteome</keyword>
<evidence type="ECO:0000313" key="2">
    <source>
        <dbReference type="EMBL" id="RXK80768.1"/>
    </source>
</evidence>
<evidence type="ECO:0000256" key="1">
    <source>
        <dbReference type="SAM" id="SignalP"/>
    </source>
</evidence>
<dbReference type="EMBL" id="SDHZ01000005">
    <property type="protein sequence ID" value="RXK80768.1"/>
    <property type="molecule type" value="Genomic_DNA"/>
</dbReference>
<keyword evidence="1" id="KW-0732">Signal</keyword>
<proteinExistence type="predicted"/>
<organism evidence="2 3">
    <name type="scientific">Filimonas effusa</name>
    <dbReference type="NCBI Taxonomy" id="2508721"/>
    <lineage>
        <taxon>Bacteria</taxon>
        <taxon>Pseudomonadati</taxon>
        <taxon>Bacteroidota</taxon>
        <taxon>Chitinophagia</taxon>
        <taxon>Chitinophagales</taxon>
        <taxon>Chitinophagaceae</taxon>
        <taxon>Filimonas</taxon>
    </lineage>
</organism>
<feature type="signal peptide" evidence="1">
    <location>
        <begin position="1"/>
        <end position="24"/>
    </location>
</feature>
<dbReference type="RefSeq" id="WP_129005796.1">
    <property type="nucleotide sequence ID" value="NZ_SDHZ01000005.1"/>
</dbReference>
<dbReference type="AlphaFoldDB" id="A0A4Q1CZD6"/>
<evidence type="ECO:0000313" key="3">
    <source>
        <dbReference type="Proteomes" id="UP000290545"/>
    </source>
</evidence>
<name>A0A4Q1CZD6_9BACT</name>
<dbReference type="Proteomes" id="UP000290545">
    <property type="component" value="Unassembled WGS sequence"/>
</dbReference>
<sequence>MNTRNSLFNLAVVCLLFSCCLLQACKKPSEGVEVTVNTDIYTSPMLFHFANASSTATTQPADFEVTVTGQNATSVVTPEGGKTFKTKGGVLALMLEKTAAPSAEHPVNFSLVANVEGFTPVVQNVTIISDSVYTKEVRLVEYAKPADGTSARVQQATLLSGSLVTAATIATSTTASTTEMASIALPAGTKFFAENGTQITSGNLDAKVVYYGTGTQASLDAFPGGFNANNILGENGQSIPGGVTFVTAGFLAVNMKVGNTVVKSFSQPLQVTMQISSTLVNPNTGVVVKAGDIIPIWSLDEKTGQWKFETNGTISTSGGKLLMTYNMAHLSYWNIDWPYYMNGTSSCYKSSSAPVKVTVKAGVNSFYGKIYLATASGQPLTTYAGGMATIYNNGVYNFYGSTPNMTGVKVIVADQFGVKLAESAAFNPCSTGELTVTVPSSVTFPKLTTVDLKINARCSNKNIVANVTNAASLYLWNGTAYTYYKTVYVYNGVAKFNLLNDQRYRIDTYYGSKSYSAVMDFKSANFNFTGATTNASLTGVATYNSGTNIYRATADIAVNCN</sequence>
<dbReference type="PROSITE" id="PS51257">
    <property type="entry name" value="PROKAR_LIPOPROTEIN"/>
    <property type="match status" value="1"/>
</dbReference>
<accession>A0A4Q1CZD6</accession>
<protein>
    <submittedName>
        <fullName evidence="2">Uncharacterized protein</fullName>
    </submittedName>
</protein>